<dbReference type="OrthoDB" id="444255at2759"/>
<dbReference type="InterPro" id="IPR052942">
    <property type="entry name" value="LPS_cholinephosphotransferase"/>
</dbReference>
<dbReference type="GO" id="GO:0009100">
    <property type="term" value="P:glycoprotein metabolic process"/>
    <property type="evidence" value="ECO:0007669"/>
    <property type="project" value="UniProtKB-ARBA"/>
</dbReference>
<organism evidence="2 3">
    <name type="scientific">Leishmania panamensis</name>
    <dbReference type="NCBI Taxonomy" id="5679"/>
    <lineage>
        <taxon>Eukaryota</taxon>
        <taxon>Discoba</taxon>
        <taxon>Euglenozoa</taxon>
        <taxon>Kinetoplastea</taxon>
        <taxon>Metakinetoplastina</taxon>
        <taxon>Trypanosomatida</taxon>
        <taxon>Trypanosomatidae</taxon>
        <taxon>Leishmaniinae</taxon>
        <taxon>Leishmania</taxon>
        <taxon>Leishmania guyanensis species complex</taxon>
    </lineage>
</organism>
<evidence type="ECO:0000313" key="2">
    <source>
        <dbReference type="EMBL" id="AIO01029.1"/>
    </source>
</evidence>
<keyword evidence="3" id="KW-1185">Reference proteome</keyword>
<dbReference type="AlphaFoldDB" id="A0A088RYE7"/>
<dbReference type="Pfam" id="PF04991">
    <property type="entry name" value="LicD"/>
    <property type="match status" value="1"/>
</dbReference>
<dbReference type="KEGG" id="lpan:LPMP_321430"/>
<dbReference type="EMBL" id="CP009401">
    <property type="protein sequence ID" value="AIO01029.1"/>
    <property type="molecule type" value="Genomic_DNA"/>
</dbReference>
<name>A0A088RYE7_LEIPA</name>
<dbReference type="eggNOG" id="ENOG502S00C">
    <property type="taxonomic scope" value="Eukaryota"/>
</dbReference>
<dbReference type="VEuPathDB" id="TriTrypDB:LPMP_321430"/>
<dbReference type="RefSeq" id="XP_010701829.1">
    <property type="nucleotide sequence ID" value="XM_010703527.1"/>
</dbReference>
<protein>
    <recommendedName>
        <fullName evidence="1">LicD/FKTN/FKRP nucleotidyltransferase domain-containing protein</fullName>
    </recommendedName>
</protein>
<sequence>MQRYSRVWKSAAEAAFRPHLHREDCRICAAATSAQKDTKHVDSVTLSCAIDLGDGAASATSGSCTSSHQDASSFLSNMTSSVFELRRAALLEWQKRFFEPERKEGVSGVESLFRGERPDVLNNSADFDAVYEAYLRCEDVTVQEALFSRLVDWVDAQCSQPVEQSSVTPTPTPAAVTTSTAAVEEQQWGGVRIPQCLVAPRVDATLAPMTPKVTAPLIGVETGNVHAANDFETYVRRRFSEHLPCITKQLNFQEALLAVQTVLNSQNIRFFLACGTALGARRDGCFIPYDEDIDLGILYTDIVAPLANGDALPMPDFSSHSAAQPGLSCAQLRVYRLLHALSLTRAFVVFDICGAVEKGLELRILHMATSTRIDINLYYPPLCTTTCSGTDDASDDSLVRKLGAFVWASSFYEAADARKHHMYRYRHKPFATELEELSFCAKTTSLGSGFLVPPERYLVENYGEDWRTPKQYSYTEGLAGEFKNILKE</sequence>
<accession>A0A088RYE7</accession>
<evidence type="ECO:0000259" key="1">
    <source>
        <dbReference type="Pfam" id="PF04991"/>
    </source>
</evidence>
<dbReference type="InterPro" id="IPR007074">
    <property type="entry name" value="LicD/FKTN/FKRP_NTP_transf"/>
</dbReference>
<dbReference type="VEuPathDB" id="TriTrypDB:LPAL13_320019900"/>
<dbReference type="PANTHER" id="PTHR43404:SF1">
    <property type="entry name" value="MNN4P"/>
    <property type="match status" value="1"/>
</dbReference>
<reference evidence="2 3" key="1">
    <citation type="journal article" date="2015" name="Sci. Rep.">
        <title>The genome of Leishmania panamensis: insights into genomics of the L. (Viannia) subgenus.</title>
        <authorList>
            <person name="Llanes A."/>
            <person name="Restrepo C.M."/>
            <person name="Vecchio G.D."/>
            <person name="Anguizola F.J."/>
            <person name="Lleonart R."/>
        </authorList>
    </citation>
    <scope>NUCLEOTIDE SEQUENCE [LARGE SCALE GENOMIC DNA]</scope>
    <source>
        <strain evidence="2 3">MHOM/PA/94/PSC-1</strain>
    </source>
</reference>
<gene>
    <name evidence="2" type="ORF">LPMP_321430</name>
</gene>
<dbReference type="Proteomes" id="UP000063063">
    <property type="component" value="Chromosome 32"/>
</dbReference>
<dbReference type="PANTHER" id="PTHR43404">
    <property type="entry name" value="LIPOPOLYSACCHARIDE CHOLINEPHOSPHOTRANSFERASE LICD"/>
    <property type="match status" value="1"/>
</dbReference>
<dbReference type="GeneID" id="22577884"/>
<evidence type="ECO:0000313" key="3">
    <source>
        <dbReference type="Proteomes" id="UP000063063"/>
    </source>
</evidence>
<feature type="domain" description="LicD/FKTN/FKRP nucleotidyltransferase" evidence="1">
    <location>
        <begin position="265"/>
        <end position="301"/>
    </location>
</feature>
<proteinExistence type="predicted"/>